<dbReference type="SUPFAM" id="SSF53254">
    <property type="entry name" value="Phosphoglycerate mutase-like"/>
    <property type="match status" value="1"/>
</dbReference>
<evidence type="ECO:0000313" key="2">
    <source>
        <dbReference type="Proteomes" id="UP000536534"/>
    </source>
</evidence>
<dbReference type="EMBL" id="JAAYYV010000150">
    <property type="protein sequence ID" value="NLF53886.1"/>
    <property type="molecule type" value="Genomic_DNA"/>
</dbReference>
<dbReference type="RefSeq" id="WP_068809188.1">
    <property type="nucleotide sequence ID" value="NZ_MBFM01000005.1"/>
</dbReference>
<protein>
    <submittedName>
        <fullName evidence="1">Histidine phosphatase family protein</fullName>
    </submittedName>
</protein>
<evidence type="ECO:0000313" key="1">
    <source>
        <dbReference type="EMBL" id="NLF53886.1"/>
    </source>
</evidence>
<dbReference type="AlphaFoldDB" id="A0A7X7LVX8"/>
<dbReference type="OrthoDB" id="5519204at2"/>
<dbReference type="Pfam" id="PF00300">
    <property type="entry name" value="His_Phos_1"/>
    <property type="match status" value="1"/>
</dbReference>
<comment type="caution">
    <text evidence="1">The sequence shown here is derived from an EMBL/GenBank/DDBJ whole genome shotgun (WGS) entry which is preliminary data.</text>
</comment>
<dbReference type="Gene3D" id="3.40.50.1240">
    <property type="entry name" value="Phosphoglycerate mutase-like"/>
    <property type="match status" value="1"/>
</dbReference>
<gene>
    <name evidence="1" type="ORF">GX576_05720</name>
</gene>
<dbReference type="InterPro" id="IPR029033">
    <property type="entry name" value="His_PPase_superfam"/>
</dbReference>
<dbReference type="InterPro" id="IPR013078">
    <property type="entry name" value="His_Pase_superF_clade-1"/>
</dbReference>
<proteinExistence type="predicted"/>
<dbReference type="Proteomes" id="UP000536534">
    <property type="component" value="Unassembled WGS sequence"/>
</dbReference>
<dbReference type="CDD" id="cd07040">
    <property type="entry name" value="HP"/>
    <property type="match status" value="1"/>
</dbReference>
<accession>A0A7X7LVX8</accession>
<name>A0A7X7LVX8_9RHOO</name>
<organism evidence="1 2">
    <name type="scientific">Thauera phenolivorans</name>
    <dbReference type="NCBI Taxonomy" id="1792543"/>
    <lineage>
        <taxon>Bacteria</taxon>
        <taxon>Pseudomonadati</taxon>
        <taxon>Pseudomonadota</taxon>
        <taxon>Betaproteobacteria</taxon>
        <taxon>Rhodocyclales</taxon>
        <taxon>Zoogloeaceae</taxon>
        <taxon>Thauera</taxon>
    </lineage>
</organism>
<reference evidence="1 2" key="1">
    <citation type="journal article" date="2020" name="Biotechnol. Biofuels">
        <title>New insights from the biogas microbiome by comprehensive genome-resolved metagenomics of nearly 1600 species originating from multiple anaerobic digesters.</title>
        <authorList>
            <person name="Campanaro S."/>
            <person name="Treu L."/>
            <person name="Rodriguez-R L.M."/>
            <person name="Kovalovszki A."/>
            <person name="Ziels R.M."/>
            <person name="Maus I."/>
            <person name="Zhu X."/>
            <person name="Kougias P.G."/>
            <person name="Basile A."/>
            <person name="Luo G."/>
            <person name="Schluter A."/>
            <person name="Konstantinidis K.T."/>
            <person name="Angelidaki I."/>
        </authorList>
    </citation>
    <scope>NUCLEOTIDE SEQUENCE [LARGE SCALE GENOMIC DNA]</scope>
    <source>
        <strain evidence="1">AS06rmzACSIP_256</strain>
    </source>
</reference>
<sequence length="231" mass="24933">MQAGLTHAIPDATLRWLAAVPAGRPVALLLRHSVRDALAPRELGYERPLNAHGERLAQALGVRLKGRLRSLHTSPLQRCVHTAEVLRESAGAAIAIVEDRFLGDPGAYVLDRELAGHNWKTMGSEGIMARMAARDEGLPGTRPPDEGAAILLRHMLDVAGETAGLHVFVTHDILLAITAARLLGAPQGEPRWPRFLEGAFFWRDAAGLNAAYREAHRSDLAEPPPLAPPAP</sequence>